<evidence type="ECO:0000313" key="1">
    <source>
        <dbReference type="EMBL" id="KAL2082719.1"/>
    </source>
</evidence>
<protein>
    <recommendedName>
        <fullName evidence="3">TATA box-binding protein-associated factor RNA polymerase I subunit A</fullName>
    </recommendedName>
</protein>
<dbReference type="PANTHER" id="PTHR32122:SF1">
    <property type="entry name" value="TATA BOX-BINDING PROTEIN-ASSOCIATED FACTOR RNA POLYMERASE I SUBUNIT A"/>
    <property type="match status" value="1"/>
</dbReference>
<dbReference type="EMBL" id="JBHFQA010000019">
    <property type="protein sequence ID" value="KAL2082719.1"/>
    <property type="molecule type" value="Genomic_DNA"/>
</dbReference>
<sequence>MDDIEAELNGADNAYTEDESDDGTSVRTITRAPSSLLAPALCPVGKSESGFFKSVRLCLEAIREAMLHQQWEEAAKYMSYYTHALEDTASAKYLMAREIMWRFGCEILHHHPNTKPEAIIDFYERMKNFGVKNFAKISLDHAFHLLLNGQPEEAKRQLSVAESWRYGKQSFTAQSQDLRLINAYRGFLDYIIWRNKRSTGEDADQQGDGSSREMHTYFRQASVTLQEVIKQPGVWDPFVLAYVDMLEFYNDHKGAEKVLKDYAYDKTFPANPNAHVFLFEFLRKHGAPERKLMKVLEILQMLVSSHKLMLVYCSMLLSSDDSENTEKALQVIMDLLEYTSWKHNVYAWKCLWDVITDLSERCLRDVTEQEWQKRKDLWTPLHFRACHARKDAQIDRDLLQLKTFIAERHFPGRGE</sequence>
<dbReference type="AlphaFoldDB" id="A0ABD1J7C6"/>
<dbReference type="PANTHER" id="PTHR32122">
    <property type="entry name" value="TATA BOX-BINDING PROTEIN ASSOCIATED FACTOR RNA POLYMERASE I SUBUNIT A"/>
    <property type="match status" value="1"/>
</dbReference>
<dbReference type="Pfam" id="PF14929">
    <property type="entry name" value="TAF1_subA"/>
    <property type="match status" value="1"/>
</dbReference>
<evidence type="ECO:0000313" key="2">
    <source>
        <dbReference type="Proteomes" id="UP001591681"/>
    </source>
</evidence>
<comment type="caution">
    <text evidence="1">The sequence shown here is derived from an EMBL/GenBank/DDBJ whole genome shotgun (WGS) entry which is preliminary data.</text>
</comment>
<keyword evidence="2" id="KW-1185">Reference proteome</keyword>
<dbReference type="InterPro" id="IPR039495">
    <property type="entry name" value="TAF1A"/>
</dbReference>
<organism evidence="1 2">
    <name type="scientific">Coilia grayii</name>
    <name type="common">Gray's grenadier anchovy</name>
    <dbReference type="NCBI Taxonomy" id="363190"/>
    <lineage>
        <taxon>Eukaryota</taxon>
        <taxon>Metazoa</taxon>
        <taxon>Chordata</taxon>
        <taxon>Craniata</taxon>
        <taxon>Vertebrata</taxon>
        <taxon>Euteleostomi</taxon>
        <taxon>Actinopterygii</taxon>
        <taxon>Neopterygii</taxon>
        <taxon>Teleostei</taxon>
        <taxon>Clupei</taxon>
        <taxon>Clupeiformes</taxon>
        <taxon>Clupeoidei</taxon>
        <taxon>Engraulidae</taxon>
        <taxon>Coilinae</taxon>
        <taxon>Coilia</taxon>
    </lineage>
</organism>
<name>A0ABD1J7C6_9TELE</name>
<dbReference type="Proteomes" id="UP001591681">
    <property type="component" value="Unassembled WGS sequence"/>
</dbReference>
<dbReference type="InterPro" id="IPR052669">
    <property type="entry name" value="SL1/TIF-IB_Component"/>
</dbReference>
<accession>A0ABD1J7C6</accession>
<evidence type="ECO:0008006" key="3">
    <source>
        <dbReference type="Google" id="ProtNLM"/>
    </source>
</evidence>
<proteinExistence type="predicted"/>
<reference evidence="1 2" key="1">
    <citation type="submission" date="2024-09" db="EMBL/GenBank/DDBJ databases">
        <title>A chromosome-level genome assembly of Gray's grenadier anchovy, Coilia grayii.</title>
        <authorList>
            <person name="Fu Z."/>
        </authorList>
    </citation>
    <scope>NUCLEOTIDE SEQUENCE [LARGE SCALE GENOMIC DNA]</scope>
    <source>
        <strain evidence="1">G4</strain>
        <tissue evidence="1">Muscle</tissue>
    </source>
</reference>
<gene>
    <name evidence="1" type="ORF">ACEWY4_022537</name>
</gene>